<name>A0A7J7IMM9_9RHOD</name>
<keyword evidence="3" id="KW-0963">Cytoplasm</keyword>
<dbReference type="Pfam" id="PF01765">
    <property type="entry name" value="RRF"/>
    <property type="match status" value="1"/>
</dbReference>
<dbReference type="AlphaFoldDB" id="A0A7J7IMM9"/>
<organism evidence="6 7">
    <name type="scientific">Cyanidiococcus yangmingshanensis</name>
    <dbReference type="NCBI Taxonomy" id="2690220"/>
    <lineage>
        <taxon>Eukaryota</taxon>
        <taxon>Rhodophyta</taxon>
        <taxon>Bangiophyceae</taxon>
        <taxon>Cyanidiales</taxon>
        <taxon>Cyanidiaceae</taxon>
        <taxon>Cyanidiococcus</taxon>
    </lineage>
</organism>
<dbReference type="NCBIfam" id="TIGR00496">
    <property type="entry name" value="frr"/>
    <property type="match status" value="1"/>
</dbReference>
<gene>
    <name evidence="6" type="ORF">F1559_004778</name>
</gene>
<dbReference type="SUPFAM" id="SSF55194">
    <property type="entry name" value="Ribosome recycling factor, RRF"/>
    <property type="match status" value="1"/>
</dbReference>
<dbReference type="PANTHER" id="PTHR20982:SF3">
    <property type="entry name" value="MITOCHONDRIAL RIBOSOME RECYCLING FACTOR PSEUDO 1"/>
    <property type="match status" value="1"/>
</dbReference>
<accession>A0A7J7IMM9</accession>
<dbReference type="OrthoDB" id="407355at2759"/>
<evidence type="ECO:0000259" key="5">
    <source>
        <dbReference type="Pfam" id="PF01765"/>
    </source>
</evidence>
<dbReference type="PANTHER" id="PTHR20982">
    <property type="entry name" value="RIBOSOME RECYCLING FACTOR"/>
    <property type="match status" value="1"/>
</dbReference>
<dbReference type="GO" id="GO:0043023">
    <property type="term" value="F:ribosomal large subunit binding"/>
    <property type="evidence" value="ECO:0007669"/>
    <property type="project" value="TreeGrafter"/>
</dbReference>
<dbReference type="InterPro" id="IPR002661">
    <property type="entry name" value="Ribosome_recyc_fac"/>
</dbReference>
<reference evidence="6 7" key="1">
    <citation type="journal article" date="2020" name="J. Phycol.">
        <title>Comparative genome analysis reveals Cyanidiococcus gen. nov., a new extremophilic red algal genus sister to Cyanidioschyzon (Cyanidioschyzonaceae, Rhodophyta).</title>
        <authorList>
            <person name="Liu S.-L."/>
            <person name="Chiang Y.-R."/>
            <person name="Yoon H.S."/>
            <person name="Fu H.-Y."/>
        </authorList>
    </citation>
    <scope>NUCLEOTIDE SEQUENCE [LARGE SCALE GENOMIC DNA]</scope>
    <source>
        <strain evidence="6 7">THAL066</strain>
    </source>
</reference>
<keyword evidence="7" id="KW-1185">Reference proteome</keyword>
<evidence type="ECO:0000256" key="4">
    <source>
        <dbReference type="ARBA" id="ARBA00022917"/>
    </source>
</evidence>
<comment type="caution">
    <text evidence="6">The sequence shown here is derived from an EMBL/GenBank/DDBJ whole genome shotgun (WGS) entry which is preliminary data.</text>
</comment>
<dbReference type="CDD" id="cd00520">
    <property type="entry name" value="RRF"/>
    <property type="match status" value="1"/>
</dbReference>
<keyword evidence="4" id="KW-0648">Protein biosynthesis</keyword>
<dbReference type="Proteomes" id="UP000530660">
    <property type="component" value="Unassembled WGS sequence"/>
</dbReference>
<dbReference type="GO" id="GO:0005737">
    <property type="term" value="C:cytoplasm"/>
    <property type="evidence" value="ECO:0007669"/>
    <property type="project" value="UniProtKB-SubCell"/>
</dbReference>
<comment type="similarity">
    <text evidence="2">Belongs to the RRF family.</text>
</comment>
<dbReference type="InterPro" id="IPR023584">
    <property type="entry name" value="Ribosome_recyc_fac_dom"/>
</dbReference>
<comment type="subcellular location">
    <subcellularLocation>
        <location evidence="1">Cytoplasm</location>
    </subcellularLocation>
</comment>
<sequence>MVSPNAQSLFVSPLGRGLGASSLSRPVCLNVAGGCYTAQVRWLRCRRRCRVGAAAQLRCVEGVDSLKGIRIDCEQKMDKSLESLRNNLASIRTGRASTSLLNRIQVKYYGVETPLLQLAGVTTPSSTIIQIEPYDKSCVPDIERAIAESDLGLTPASDGNVIRLNIPPLTEERRKQLVKAAKEMAEESRVALRNIRRAGVDAVKKLEKSSDISKDLSADAQEELTKLIKRYEAKVDDIIKAKEKEIMTV</sequence>
<dbReference type="Gene3D" id="3.30.1360.40">
    <property type="match status" value="1"/>
</dbReference>
<dbReference type="FunFam" id="1.10.132.20:FF:000001">
    <property type="entry name" value="Ribosome-recycling factor"/>
    <property type="match status" value="1"/>
</dbReference>
<evidence type="ECO:0000256" key="2">
    <source>
        <dbReference type="ARBA" id="ARBA00005912"/>
    </source>
</evidence>
<proteinExistence type="inferred from homology"/>
<dbReference type="GO" id="GO:0006412">
    <property type="term" value="P:translation"/>
    <property type="evidence" value="ECO:0007669"/>
    <property type="project" value="UniProtKB-KW"/>
</dbReference>
<protein>
    <recommendedName>
        <fullName evidence="5">Ribosome recycling factor domain-containing protein</fullName>
    </recommendedName>
</protein>
<dbReference type="HAMAP" id="MF_00040">
    <property type="entry name" value="RRF"/>
    <property type="match status" value="1"/>
</dbReference>
<dbReference type="EMBL" id="VWRR01000005">
    <property type="protein sequence ID" value="KAF6004000.1"/>
    <property type="molecule type" value="Genomic_DNA"/>
</dbReference>
<evidence type="ECO:0000256" key="1">
    <source>
        <dbReference type="ARBA" id="ARBA00004496"/>
    </source>
</evidence>
<dbReference type="Gene3D" id="1.10.132.20">
    <property type="entry name" value="Ribosome-recycling factor"/>
    <property type="match status" value="1"/>
</dbReference>
<feature type="domain" description="Ribosome recycling factor" evidence="5">
    <location>
        <begin position="84"/>
        <end position="247"/>
    </location>
</feature>
<evidence type="ECO:0000256" key="3">
    <source>
        <dbReference type="ARBA" id="ARBA00022490"/>
    </source>
</evidence>
<dbReference type="FunFam" id="3.30.1360.40:FF:000001">
    <property type="entry name" value="Ribosome-recycling factor"/>
    <property type="match status" value="1"/>
</dbReference>
<evidence type="ECO:0000313" key="6">
    <source>
        <dbReference type="EMBL" id="KAF6004000.1"/>
    </source>
</evidence>
<evidence type="ECO:0000313" key="7">
    <source>
        <dbReference type="Proteomes" id="UP000530660"/>
    </source>
</evidence>
<dbReference type="InterPro" id="IPR036191">
    <property type="entry name" value="RRF_sf"/>
</dbReference>